<feature type="transmembrane region" description="Helical" evidence="7">
    <location>
        <begin position="192"/>
        <end position="215"/>
    </location>
</feature>
<evidence type="ECO:0000256" key="2">
    <source>
        <dbReference type="ARBA" id="ARBA00006803"/>
    </source>
</evidence>
<dbReference type="GO" id="GO:0007606">
    <property type="term" value="P:sensory perception of chemical stimulus"/>
    <property type="evidence" value="ECO:0007669"/>
    <property type="project" value="InterPro"/>
</dbReference>
<organism evidence="9 10">
    <name type="scientific">Caenorhabditis japonica</name>
    <dbReference type="NCBI Taxonomy" id="281687"/>
    <lineage>
        <taxon>Eukaryota</taxon>
        <taxon>Metazoa</taxon>
        <taxon>Ecdysozoa</taxon>
        <taxon>Nematoda</taxon>
        <taxon>Chromadorea</taxon>
        <taxon>Rhabditida</taxon>
        <taxon>Rhabditina</taxon>
        <taxon>Rhabditomorpha</taxon>
        <taxon>Rhabditoidea</taxon>
        <taxon>Rhabditidae</taxon>
        <taxon>Peloderinae</taxon>
        <taxon>Caenorhabditis</taxon>
    </lineage>
</organism>
<feature type="compositionally biased region" description="Polar residues" evidence="6">
    <location>
        <begin position="267"/>
        <end position="281"/>
    </location>
</feature>
<evidence type="ECO:0000313" key="9">
    <source>
        <dbReference type="EnsemblMetazoa" id="CJA38761a.1"/>
    </source>
</evidence>
<dbReference type="PANTHER" id="PTHR23128:SF132">
    <property type="entry name" value="SERPENTINE RECEPTOR, CLASS E (EPSILON)-RELATED"/>
    <property type="match status" value="1"/>
</dbReference>
<protein>
    <recommendedName>
        <fullName evidence="11">G-protein coupled receptors family 1 profile domain-containing protein</fullName>
    </recommendedName>
</protein>
<keyword evidence="10" id="KW-1185">Reference proteome</keyword>
<comment type="subcellular location">
    <subcellularLocation>
        <location evidence="1">Membrane</location>
        <topology evidence="1">Multi-pass membrane protein</topology>
    </subcellularLocation>
</comment>
<evidence type="ECO:0000256" key="6">
    <source>
        <dbReference type="SAM" id="MobiDB-lite"/>
    </source>
</evidence>
<reference evidence="10" key="1">
    <citation type="submission" date="2010-08" db="EMBL/GenBank/DDBJ databases">
        <authorList>
            <consortium name="Caenorhabditis japonica Sequencing Consortium"/>
            <person name="Wilson R.K."/>
        </authorList>
    </citation>
    <scope>NUCLEOTIDE SEQUENCE [LARGE SCALE GENOMIC DNA]</scope>
    <source>
        <strain evidence="10">DF5081</strain>
    </source>
</reference>
<feature type="chain" id="PRO_5035723871" description="G-protein coupled receptors family 1 profile domain-containing protein" evidence="8">
    <location>
        <begin position="19"/>
        <end position="392"/>
    </location>
</feature>
<dbReference type="GO" id="GO:0016020">
    <property type="term" value="C:membrane"/>
    <property type="evidence" value="ECO:0007669"/>
    <property type="project" value="UniProtKB-SubCell"/>
</dbReference>
<dbReference type="PANTHER" id="PTHR23128">
    <property type="entry name" value="SERPENTINE RECEPTOR, CLASS E (EPSILON)-RELATED"/>
    <property type="match status" value="1"/>
</dbReference>
<comment type="similarity">
    <text evidence="2">Belongs to the nematode receptor-like protein sre family.</text>
</comment>
<dbReference type="EnsemblMetazoa" id="CJA38761a.1">
    <property type="protein sequence ID" value="CJA38761a.1"/>
    <property type="gene ID" value="WBGene00214608"/>
</dbReference>
<dbReference type="Proteomes" id="UP000005237">
    <property type="component" value="Unassembled WGS sequence"/>
</dbReference>
<feature type="signal peptide" evidence="8">
    <location>
        <begin position="1"/>
        <end position="18"/>
    </location>
</feature>
<proteinExistence type="inferred from homology"/>
<keyword evidence="4 7" id="KW-1133">Transmembrane helix</keyword>
<evidence type="ECO:0000256" key="7">
    <source>
        <dbReference type="SAM" id="Phobius"/>
    </source>
</evidence>
<reference evidence="9" key="2">
    <citation type="submission" date="2022-06" db="UniProtKB">
        <authorList>
            <consortium name="EnsemblMetazoa"/>
        </authorList>
    </citation>
    <scope>IDENTIFICATION</scope>
    <source>
        <strain evidence="9">DF5081</strain>
    </source>
</reference>
<keyword evidence="5 7" id="KW-0472">Membrane</keyword>
<evidence type="ECO:0000256" key="5">
    <source>
        <dbReference type="ARBA" id="ARBA00023136"/>
    </source>
</evidence>
<keyword evidence="3 7" id="KW-0812">Transmembrane</keyword>
<evidence type="ECO:0000256" key="3">
    <source>
        <dbReference type="ARBA" id="ARBA00022692"/>
    </source>
</evidence>
<sequence length="392" mass="45077">MNLMMAVLLFQWFEAVLGKLIMIPYQIGVVKIVDSSHSYVNWWSDDVADMILVVEEKKMHCYPLLFASFLVWHYVYSMIFGILNLGLERIAATVFLRDYEKKDRVYIPVTLIICTHIITIPFSILVLTNSTGFYFGVLPCLINVLLTFVIFTVVSQVNKRRHRQMERGCDYSLAQQFQVKENCRALMLAKNLLIVVLCAMTVQCGLLIVLVIGWLAPFETLFIHVMENSTFMYRMAIIRGRQMGLDMPTFAKQFKTSKSVIWATSNTPNLSKATGRPSKTSSGDDRITVRMSKKNPRLTSTNINSELKDQYGVQDSFLNISQKISVDMAYRHLWEVLGERLKDKKAKKLYREVRATQGRMDQDPTSDPDEFDRVHAKRCEAVIKVKGMATKY</sequence>
<dbReference type="AlphaFoldDB" id="A0A8R1IP63"/>
<feature type="transmembrane region" description="Helical" evidence="7">
    <location>
        <begin position="105"/>
        <end position="127"/>
    </location>
</feature>
<evidence type="ECO:0000256" key="1">
    <source>
        <dbReference type="ARBA" id="ARBA00004141"/>
    </source>
</evidence>
<dbReference type="Pfam" id="PF03125">
    <property type="entry name" value="Sre"/>
    <property type="match status" value="1"/>
</dbReference>
<evidence type="ECO:0000256" key="4">
    <source>
        <dbReference type="ARBA" id="ARBA00022989"/>
    </source>
</evidence>
<feature type="region of interest" description="Disordered" evidence="6">
    <location>
        <begin position="267"/>
        <end position="286"/>
    </location>
</feature>
<keyword evidence="8" id="KW-0732">Signal</keyword>
<feature type="transmembrane region" description="Helical" evidence="7">
    <location>
        <begin position="64"/>
        <end position="85"/>
    </location>
</feature>
<feature type="transmembrane region" description="Helical" evidence="7">
    <location>
        <begin position="133"/>
        <end position="157"/>
    </location>
</feature>
<dbReference type="InterPro" id="IPR004151">
    <property type="entry name" value="7TM_GPCR_serpentine_rcpt_Sre"/>
</dbReference>
<evidence type="ECO:0008006" key="11">
    <source>
        <dbReference type="Google" id="ProtNLM"/>
    </source>
</evidence>
<name>A0A8R1IP63_CAEJA</name>
<evidence type="ECO:0000256" key="8">
    <source>
        <dbReference type="SAM" id="SignalP"/>
    </source>
</evidence>
<accession>A0A8R1IP63</accession>
<evidence type="ECO:0000313" key="10">
    <source>
        <dbReference type="Proteomes" id="UP000005237"/>
    </source>
</evidence>